<dbReference type="AlphaFoldDB" id="A0A371YW32"/>
<protein>
    <submittedName>
        <fullName evidence="2">Uncharacterized protein</fullName>
    </submittedName>
</protein>
<accession>A0A371YW32</accession>
<feature type="region of interest" description="Disordered" evidence="1">
    <location>
        <begin position="349"/>
        <end position="371"/>
    </location>
</feature>
<evidence type="ECO:0000313" key="2">
    <source>
        <dbReference type="EMBL" id="RFD18419.1"/>
    </source>
</evidence>
<name>A0A371YW32_9PROT</name>
<evidence type="ECO:0000256" key="1">
    <source>
        <dbReference type="SAM" id="MobiDB-lite"/>
    </source>
</evidence>
<keyword evidence="3" id="KW-1185">Reference proteome</keyword>
<sequence>NRLRAGGGRTGRLAASVRRVMAGSALSGLVAPFIATAGGSDGDDPPPLAASPPAMPVAAPTAMAVAPYPPVPTAHAPATAWRAGAWVTPLAAGARHVMARATALPTVLPAPLRAAGLVAAPVAVAGPAGVPASIPPGRVVAMADGFRPVPAPSVAQSVAGVVMPGRGGTGAYVTRPALSRMVAAAPLVMLARQAARAGAAPVLMRAGVTPGGVGDMRLSPPVQAAAPAGAGWQAVRAGGGAAIVPALAGVAHPAMGVPALRAAGPQAVGPPAFHHPGAGAAMAAYRPETTRMAVAALRPHGAIPAAHTRMIVPPPMGGQAAWRPVAAPGVMAGADVAGPEAWPGRPAFISPPPQARPDMPGHGGGAPGGPAPVVQVTIPLRLDHHVLGQAVARIDTNQALHAQRASGTAPDVMQYPQVPGRSIGR</sequence>
<proteinExistence type="predicted"/>
<comment type="caution">
    <text evidence="2">The sequence shown here is derived from an EMBL/GenBank/DDBJ whole genome shotgun (WGS) entry which is preliminary data.</text>
</comment>
<organism evidence="2 3">
    <name type="scientific">Komagataeibacter melaceti</name>
    <dbReference type="NCBI Taxonomy" id="2766577"/>
    <lineage>
        <taxon>Bacteria</taxon>
        <taxon>Pseudomonadati</taxon>
        <taxon>Pseudomonadota</taxon>
        <taxon>Alphaproteobacteria</taxon>
        <taxon>Acetobacterales</taxon>
        <taxon>Acetobacteraceae</taxon>
        <taxon>Komagataeibacter</taxon>
    </lineage>
</organism>
<feature type="non-terminal residue" evidence="2">
    <location>
        <position position="1"/>
    </location>
</feature>
<evidence type="ECO:0000313" key="3">
    <source>
        <dbReference type="Proteomes" id="UP000262371"/>
    </source>
</evidence>
<gene>
    <name evidence="2" type="ORF">DY926_16755</name>
</gene>
<feature type="region of interest" description="Disordered" evidence="1">
    <location>
        <begin position="402"/>
        <end position="425"/>
    </location>
</feature>
<reference evidence="2 3" key="1">
    <citation type="submission" date="2018-08" db="EMBL/GenBank/DDBJ databases">
        <title>Komagataeibacter sp. AV 382.</title>
        <authorList>
            <person name="Skraban J."/>
            <person name="Trcek J."/>
        </authorList>
    </citation>
    <scope>NUCLEOTIDE SEQUENCE [LARGE SCALE GENOMIC DNA]</scope>
    <source>
        <strain evidence="2 3">AV 382</strain>
    </source>
</reference>
<dbReference type="Proteomes" id="UP000262371">
    <property type="component" value="Unassembled WGS sequence"/>
</dbReference>
<dbReference type="EMBL" id="QUWV01000233">
    <property type="protein sequence ID" value="RFD18419.1"/>
    <property type="molecule type" value="Genomic_DNA"/>
</dbReference>